<dbReference type="PANTHER" id="PTHR43785:SF2">
    <property type="entry name" value="TYPE-1 GLUTAMINE SYNTHETASE 1"/>
    <property type="match status" value="1"/>
</dbReference>
<evidence type="ECO:0000256" key="4">
    <source>
        <dbReference type="PROSITE-ProRule" id="PRU01331"/>
    </source>
</evidence>
<keyword evidence="8" id="KW-1185">Reference proteome</keyword>
<dbReference type="InterPro" id="IPR008146">
    <property type="entry name" value="Gln_synth_cat_dom"/>
</dbReference>
<evidence type="ECO:0000259" key="6">
    <source>
        <dbReference type="PROSITE" id="PS51987"/>
    </source>
</evidence>
<feature type="domain" description="GS catalytic" evidence="6">
    <location>
        <begin position="112"/>
        <end position="449"/>
    </location>
</feature>
<keyword evidence="1" id="KW-0436">Ligase</keyword>
<dbReference type="Gene3D" id="3.10.20.70">
    <property type="entry name" value="Glutamine synthetase, N-terminal domain"/>
    <property type="match status" value="1"/>
</dbReference>
<protein>
    <submittedName>
        <fullName evidence="7">Glutamine synthetase</fullName>
    </submittedName>
</protein>
<proteinExistence type="inferred from homology"/>
<dbReference type="GO" id="GO:0006542">
    <property type="term" value="P:glutamine biosynthetic process"/>
    <property type="evidence" value="ECO:0007669"/>
    <property type="project" value="InterPro"/>
</dbReference>
<dbReference type="PANTHER" id="PTHR43785">
    <property type="entry name" value="GAMMA-GLUTAMYLPUTRESCINE SYNTHETASE"/>
    <property type="match status" value="1"/>
</dbReference>
<evidence type="ECO:0000256" key="2">
    <source>
        <dbReference type="ARBA" id="ARBA00022741"/>
    </source>
</evidence>
<comment type="caution">
    <text evidence="7">The sequence shown here is derived from an EMBL/GenBank/DDBJ whole genome shotgun (WGS) entry which is preliminary data.</text>
</comment>
<dbReference type="AlphaFoldDB" id="M0IRY7"/>
<dbReference type="EMBL" id="AOLN01000001">
    <property type="protein sequence ID" value="ELZ98802.1"/>
    <property type="molecule type" value="Genomic_DNA"/>
</dbReference>
<dbReference type="SUPFAM" id="SSF55931">
    <property type="entry name" value="Glutamine synthetase/guanido kinase"/>
    <property type="match status" value="1"/>
</dbReference>
<dbReference type="InterPro" id="IPR036651">
    <property type="entry name" value="Gln_synt_N_sf"/>
</dbReference>
<dbReference type="PATRIC" id="fig|662479.7.peg.114"/>
<sequence length="449" mass="49188">MEPQSIRAQCEDAGVELVRLLYVGNDGHIHGHSVKRAHLEDALESGIQLPTLIQSFNALGMRVKDADFDAVGEVRLVPDRSTFRVLDHEDSVAAVCCSLYETDDQTPWAADPRSALSGFISTLADEGVVPSTALESEFHFYTPGDEGGADDEPHGTRGLYATASMREFNEIVLETIDALESQQITVTKHCPEYAAGQHELVTKHREGLTAVDDYVFLRETVAAIAESHGFETTFLPFPFETATNGCHINLSLWNDSNLFAPTDADRALSPMGRHFVGGVLDHLPALLALTSPTVNSYARLQPQSGAAAFCCWGIGNREAAIRVPELPADKRESATRIEFRPADNTANPYLSLLGLLAAGWDGVQNETDPGLPLDEDPGNCRDELLDQRGIERLPTTLGEALDALEQNDVLRSALGEQLFDSYLTVKRSEWDVFTDSAGTWQQDIFREAF</sequence>
<dbReference type="Gene3D" id="3.30.590.10">
    <property type="entry name" value="Glutamine synthetase/guanido kinase, catalytic domain"/>
    <property type="match status" value="1"/>
</dbReference>
<evidence type="ECO:0000256" key="1">
    <source>
        <dbReference type="ARBA" id="ARBA00022598"/>
    </source>
</evidence>
<evidence type="ECO:0000256" key="5">
    <source>
        <dbReference type="RuleBase" id="RU000384"/>
    </source>
</evidence>
<gene>
    <name evidence="7" type="ORF">C440_00560</name>
</gene>
<comment type="similarity">
    <text evidence="4 5">Belongs to the glutamine synthetase family.</text>
</comment>
<name>M0IRY7_9EURY</name>
<dbReference type="PROSITE" id="PS51987">
    <property type="entry name" value="GS_CATALYTIC"/>
    <property type="match status" value="1"/>
</dbReference>
<dbReference type="GO" id="GO:0005524">
    <property type="term" value="F:ATP binding"/>
    <property type="evidence" value="ECO:0007669"/>
    <property type="project" value="UniProtKB-KW"/>
</dbReference>
<evidence type="ECO:0000256" key="3">
    <source>
        <dbReference type="ARBA" id="ARBA00022840"/>
    </source>
</evidence>
<dbReference type="Proteomes" id="UP000011550">
    <property type="component" value="Unassembled WGS sequence"/>
</dbReference>
<dbReference type="InterPro" id="IPR054669">
    <property type="entry name" value="GGputSyn"/>
</dbReference>
<evidence type="ECO:0000313" key="7">
    <source>
        <dbReference type="EMBL" id="ELZ98802.1"/>
    </source>
</evidence>
<dbReference type="Pfam" id="PF00120">
    <property type="entry name" value="Gln-synt_C"/>
    <property type="match status" value="1"/>
</dbReference>
<accession>M0IRY7</accession>
<dbReference type="GO" id="GO:0004356">
    <property type="term" value="F:glutamine synthetase activity"/>
    <property type="evidence" value="ECO:0007669"/>
    <property type="project" value="InterPro"/>
</dbReference>
<dbReference type="SUPFAM" id="SSF54368">
    <property type="entry name" value="Glutamine synthetase, N-terminal domain"/>
    <property type="match status" value="1"/>
</dbReference>
<dbReference type="InterPro" id="IPR008147">
    <property type="entry name" value="Gln_synt_N"/>
</dbReference>
<keyword evidence="2" id="KW-0547">Nucleotide-binding</keyword>
<dbReference type="SMART" id="SM01230">
    <property type="entry name" value="Gln-synt_C"/>
    <property type="match status" value="1"/>
</dbReference>
<evidence type="ECO:0000313" key="8">
    <source>
        <dbReference type="Proteomes" id="UP000011550"/>
    </source>
</evidence>
<keyword evidence="3" id="KW-0067">ATP-binding</keyword>
<organism evidence="7 8">
    <name type="scientific">Haloferax mucosum ATCC BAA-1512</name>
    <dbReference type="NCBI Taxonomy" id="662479"/>
    <lineage>
        <taxon>Archaea</taxon>
        <taxon>Methanobacteriati</taxon>
        <taxon>Methanobacteriota</taxon>
        <taxon>Stenosarchaea group</taxon>
        <taxon>Halobacteria</taxon>
        <taxon>Halobacteriales</taxon>
        <taxon>Haloferacaceae</taxon>
        <taxon>Haloferax</taxon>
    </lineage>
</organism>
<dbReference type="NCBIfam" id="NF045547">
    <property type="entry name" value="GGputSyn"/>
    <property type="match status" value="1"/>
</dbReference>
<reference evidence="7 8" key="1">
    <citation type="journal article" date="2014" name="PLoS Genet.">
        <title>Phylogenetically driven sequencing of extremely halophilic archaea reveals strategies for static and dynamic osmo-response.</title>
        <authorList>
            <person name="Becker E.A."/>
            <person name="Seitzer P.M."/>
            <person name="Tritt A."/>
            <person name="Larsen D."/>
            <person name="Krusor M."/>
            <person name="Yao A.I."/>
            <person name="Wu D."/>
            <person name="Madern D."/>
            <person name="Eisen J.A."/>
            <person name="Darling A.E."/>
            <person name="Facciotti M.T."/>
        </authorList>
    </citation>
    <scope>NUCLEOTIDE SEQUENCE [LARGE SCALE GENOMIC DNA]</scope>
    <source>
        <strain evidence="7 8">ATCC BAA-1512</strain>
    </source>
</reference>
<dbReference type="RefSeq" id="WP_008317230.1">
    <property type="nucleotide sequence ID" value="NZ_AOLN01000001.1"/>
</dbReference>
<dbReference type="InterPro" id="IPR014746">
    <property type="entry name" value="Gln_synth/guanido_kin_cat_dom"/>
</dbReference>
<dbReference type="Pfam" id="PF16952">
    <property type="entry name" value="Gln-synt_N_2"/>
    <property type="match status" value="1"/>
</dbReference>
<dbReference type="STRING" id="662479.C440_00560"/>
<dbReference type="OrthoDB" id="36124at2157"/>